<evidence type="ECO:0000259" key="10">
    <source>
        <dbReference type="Pfam" id="PF05223"/>
    </source>
</evidence>
<reference evidence="12" key="1">
    <citation type="journal article" date="2019" name="Int. J. Syst. Evol. Microbiol.">
        <title>The Global Catalogue of Microorganisms (GCM) 10K type strain sequencing project: providing services to taxonomists for standard genome sequencing and annotation.</title>
        <authorList>
            <consortium name="The Broad Institute Genomics Platform"/>
            <consortium name="The Broad Institute Genome Sequencing Center for Infectious Disease"/>
            <person name="Wu L."/>
            <person name="Ma J."/>
        </authorList>
    </citation>
    <scope>NUCLEOTIDE SEQUENCE [LARGE SCALE GENOMIC DNA]</scope>
    <source>
        <strain evidence="12">JCM 12149</strain>
    </source>
</reference>
<evidence type="ECO:0000259" key="8">
    <source>
        <dbReference type="Pfam" id="PF00905"/>
    </source>
</evidence>
<dbReference type="InterPro" id="IPR005311">
    <property type="entry name" value="PBP_dimer"/>
</dbReference>
<dbReference type="Gene3D" id="3.10.450.100">
    <property type="entry name" value="NTF2-like, domain 1"/>
    <property type="match status" value="1"/>
</dbReference>
<dbReference type="Pfam" id="PF05223">
    <property type="entry name" value="MecA_N"/>
    <property type="match status" value="1"/>
</dbReference>
<dbReference type="InterPro" id="IPR036138">
    <property type="entry name" value="PBP_dimer_sf"/>
</dbReference>
<dbReference type="EMBL" id="BAAADM010000055">
    <property type="protein sequence ID" value="GAA0446725.1"/>
    <property type="molecule type" value="Genomic_DNA"/>
</dbReference>
<feature type="domain" description="Penicillin-binding protein dimerisation" evidence="9">
    <location>
        <begin position="158"/>
        <end position="323"/>
    </location>
</feature>
<gene>
    <name evidence="11" type="primary">pbpC</name>
    <name evidence="11" type="ORF">GCM10008983_25770</name>
</gene>
<dbReference type="SUPFAM" id="SSF56601">
    <property type="entry name" value="beta-lactamase/transpeptidase-like"/>
    <property type="match status" value="1"/>
</dbReference>
<evidence type="ECO:0000256" key="6">
    <source>
        <dbReference type="ARBA" id="ARBA00034000"/>
    </source>
</evidence>
<evidence type="ECO:0000313" key="11">
    <source>
        <dbReference type="EMBL" id="GAA0446725.1"/>
    </source>
</evidence>
<dbReference type="InterPro" id="IPR001460">
    <property type="entry name" value="PCN-bd_Tpept"/>
</dbReference>
<dbReference type="PANTHER" id="PTHR30627:SF25">
    <property type="entry name" value="PENICILLIN-BINDING PROTEIN 3"/>
    <property type="match status" value="1"/>
</dbReference>
<dbReference type="InterPro" id="IPR050515">
    <property type="entry name" value="Beta-lactam/transpept"/>
</dbReference>
<dbReference type="InterPro" id="IPR012338">
    <property type="entry name" value="Beta-lactam/transpept-like"/>
</dbReference>
<sequence>MRKSAAFIVMILFTVVTAACSDDEITPQERFDTYVDHWNEQTFSRMYDMLTSNATDTYSTEAFVDRYQKIYKDLQITDLNVTYDGLSDKETEQAMDKGTAQFPFTVEMNSIAGPISFDYQATLIKEGEDDNENWYVKWDPGFIFPEIKNGGDISLDITEPERGDILDRNRLPLALNVRANDVGIIPGKLGDQPEETKQTIADVLDLSTDMINNKLNQDWVGPNMHVPLKTVRNEKKDLLATLRNIEAISMHDTTTRAYPLGKAAAHLTGYIGQITAEELDEMDSDNAYDKNDMIGKRGLEQLYEDRLKGKQGVTIRAVTDDDKTVIAEKPVENGKNVVTTIDADIQETIYESYDDNAGTAAAIHPKTGETLALVSAPAFDPNKWVFGISQSTYDQLQNDPQRPLINRFTATFSPGSAMKPITASVGLADGNIVPGEGIEINGLTWSNGEGWGDYKVRRVSESQGPVDVTDALIRSDNIYFAMKAVDMGGDTFVNGLEQFGFGEDIPFPYAMEQSTVSQSGSIDEEILLANTAYGQGEVQISPLHLALSYTPFLNNGDMIKPTLLADTETNQIWKENLLNKKQASVIQKALRKVVASPKGTAGGAQKADFPIAGKTGTAELKRTSEEDGAENGWFVGYPADKQNVLIAMMIKDTQDKGASGYTVNKVTDILKTIR</sequence>
<dbReference type="InterPro" id="IPR032710">
    <property type="entry name" value="NTF2-like_dom_sf"/>
</dbReference>
<keyword evidence="7" id="KW-0732">Signal</keyword>
<evidence type="ECO:0000313" key="12">
    <source>
        <dbReference type="Proteomes" id="UP001501459"/>
    </source>
</evidence>
<feature type="domain" description="Penicillin-binding protein transpeptidase" evidence="8">
    <location>
        <begin position="358"/>
        <end position="667"/>
    </location>
</feature>
<dbReference type="SUPFAM" id="SSF54427">
    <property type="entry name" value="NTF2-like"/>
    <property type="match status" value="1"/>
</dbReference>
<comment type="caution">
    <text evidence="11">The sequence shown here is derived from an EMBL/GenBank/DDBJ whole genome shotgun (WGS) entry which is preliminary data.</text>
</comment>
<dbReference type="PROSITE" id="PS51257">
    <property type="entry name" value="PROKAR_LIPOPROTEIN"/>
    <property type="match status" value="1"/>
</dbReference>
<dbReference type="InterPro" id="IPR007887">
    <property type="entry name" value="MecA_N"/>
</dbReference>
<evidence type="ECO:0000256" key="2">
    <source>
        <dbReference type="ARBA" id="ARBA00004752"/>
    </source>
</evidence>
<evidence type="ECO:0000256" key="7">
    <source>
        <dbReference type="SAM" id="SignalP"/>
    </source>
</evidence>
<dbReference type="EC" id="3.4.16.4" evidence="4"/>
<dbReference type="Pfam" id="PF00905">
    <property type="entry name" value="Transpeptidase"/>
    <property type="match status" value="1"/>
</dbReference>
<keyword evidence="12" id="KW-1185">Reference proteome</keyword>
<name>A0ABP3JA85_9BACI</name>
<evidence type="ECO:0000256" key="3">
    <source>
        <dbReference type="ARBA" id="ARBA00007171"/>
    </source>
</evidence>
<feature type="signal peptide" evidence="7">
    <location>
        <begin position="1"/>
        <end position="18"/>
    </location>
</feature>
<evidence type="ECO:0000256" key="5">
    <source>
        <dbReference type="ARBA" id="ARBA00023136"/>
    </source>
</evidence>
<dbReference type="Gene3D" id="3.90.1310.10">
    <property type="entry name" value="Penicillin-binding protein 2a (Domain 2)"/>
    <property type="match status" value="1"/>
</dbReference>
<evidence type="ECO:0000256" key="1">
    <source>
        <dbReference type="ARBA" id="ARBA00004370"/>
    </source>
</evidence>
<evidence type="ECO:0000259" key="9">
    <source>
        <dbReference type="Pfam" id="PF03717"/>
    </source>
</evidence>
<dbReference type="RefSeq" id="WP_343753870.1">
    <property type="nucleotide sequence ID" value="NZ_BAAADM010000055.1"/>
</dbReference>
<feature type="domain" description="NTF2-like N-terminal transpeptidase" evidence="10">
    <location>
        <begin position="26"/>
        <end position="149"/>
    </location>
</feature>
<dbReference type="PANTHER" id="PTHR30627">
    <property type="entry name" value="PEPTIDOGLYCAN D,D-TRANSPEPTIDASE"/>
    <property type="match status" value="1"/>
</dbReference>
<feature type="chain" id="PRO_5046414050" description="serine-type D-Ala-D-Ala carboxypeptidase" evidence="7">
    <location>
        <begin position="19"/>
        <end position="674"/>
    </location>
</feature>
<organism evidence="11 12">
    <name type="scientific">Lentibacillus halophilus</name>
    <dbReference type="NCBI Taxonomy" id="295065"/>
    <lineage>
        <taxon>Bacteria</taxon>
        <taxon>Bacillati</taxon>
        <taxon>Bacillota</taxon>
        <taxon>Bacilli</taxon>
        <taxon>Bacillales</taxon>
        <taxon>Bacillaceae</taxon>
        <taxon>Lentibacillus</taxon>
    </lineage>
</organism>
<accession>A0ABP3JA85</accession>
<dbReference type="SUPFAM" id="SSF56519">
    <property type="entry name" value="Penicillin binding protein dimerisation domain"/>
    <property type="match status" value="1"/>
</dbReference>
<proteinExistence type="inferred from homology"/>
<dbReference type="Proteomes" id="UP001501459">
    <property type="component" value="Unassembled WGS sequence"/>
</dbReference>
<protein>
    <recommendedName>
        <fullName evidence="4">serine-type D-Ala-D-Ala carboxypeptidase</fullName>
        <ecNumber evidence="4">3.4.16.4</ecNumber>
    </recommendedName>
</protein>
<keyword evidence="5" id="KW-0472">Membrane</keyword>
<dbReference type="Pfam" id="PF03717">
    <property type="entry name" value="PBP_dimer"/>
    <property type="match status" value="1"/>
</dbReference>
<comment type="similarity">
    <text evidence="3">Belongs to the transpeptidase family.</text>
</comment>
<dbReference type="Gene3D" id="3.30.1390.30">
    <property type="entry name" value="Penicillin-binding protein 2a, domain 3"/>
    <property type="match status" value="1"/>
</dbReference>
<evidence type="ECO:0000256" key="4">
    <source>
        <dbReference type="ARBA" id="ARBA00012448"/>
    </source>
</evidence>
<comment type="pathway">
    <text evidence="2">Cell wall biogenesis; peptidoglycan biosynthesis.</text>
</comment>
<comment type="catalytic activity">
    <reaction evidence="6">
        <text>Preferential cleavage: (Ac)2-L-Lys-D-Ala-|-D-Ala. Also transpeptidation of peptidyl-alanyl moieties that are N-acyl substituents of D-alanine.</text>
        <dbReference type="EC" id="3.4.16.4"/>
    </reaction>
</comment>
<dbReference type="Gene3D" id="3.40.710.10">
    <property type="entry name" value="DD-peptidase/beta-lactamase superfamily"/>
    <property type="match status" value="1"/>
</dbReference>
<comment type="subcellular location">
    <subcellularLocation>
        <location evidence="1">Membrane</location>
    </subcellularLocation>
</comment>